<feature type="binding site" evidence="8">
    <location>
        <position position="109"/>
    </location>
    <ligand>
        <name>FMN</name>
        <dbReference type="ChEBI" id="CHEBI:58210"/>
    </ligand>
</feature>
<dbReference type="Proteomes" id="UP000215335">
    <property type="component" value="Unassembled WGS sequence"/>
</dbReference>
<feature type="active site" description="Proton acceptor" evidence="7">
    <location>
        <position position="259"/>
    </location>
</feature>
<dbReference type="PROSITE" id="PS00557">
    <property type="entry name" value="FMN_HYDROXY_ACID_DH_1"/>
    <property type="match status" value="1"/>
</dbReference>
<dbReference type="Gene3D" id="3.20.20.70">
    <property type="entry name" value="Aldolase class I"/>
    <property type="match status" value="1"/>
</dbReference>
<dbReference type="STRING" id="543379.A0A232F8C7"/>
<evidence type="ECO:0000256" key="4">
    <source>
        <dbReference type="ARBA" id="ARBA00024042"/>
    </source>
</evidence>
<dbReference type="OrthoDB" id="25826at2759"/>
<keyword evidence="8" id="KW-0285">Flavoprotein</keyword>
<keyword evidence="3" id="KW-0560">Oxidoreductase</keyword>
<dbReference type="FunFam" id="3.20.20.70:FF:000056">
    <property type="entry name" value="hydroxyacid oxidase 2"/>
    <property type="match status" value="1"/>
</dbReference>
<dbReference type="SUPFAM" id="SSF51395">
    <property type="entry name" value="FMN-linked oxidoreductases"/>
    <property type="match status" value="1"/>
</dbReference>
<comment type="caution">
    <text evidence="10">The sequence shown here is derived from an EMBL/GenBank/DDBJ whole genome shotgun (WGS) entry which is preliminary data.</text>
</comment>
<evidence type="ECO:0000256" key="6">
    <source>
        <dbReference type="ARBA" id="ARBA00029327"/>
    </source>
</evidence>
<feature type="binding site" evidence="8">
    <location>
        <position position="133"/>
    </location>
    <ligand>
        <name>glyoxylate</name>
        <dbReference type="ChEBI" id="CHEBI:36655"/>
    </ligand>
</feature>
<dbReference type="GO" id="GO:0003973">
    <property type="term" value="F:(S)-2-hydroxy-acid oxidase activity"/>
    <property type="evidence" value="ECO:0007669"/>
    <property type="project" value="UniProtKB-EC"/>
</dbReference>
<dbReference type="InterPro" id="IPR012133">
    <property type="entry name" value="Alpha-hydoxy_acid_DH_FMN"/>
</dbReference>
<protein>
    <recommendedName>
        <fullName evidence="2">(S)-2-hydroxy-acid oxidase</fullName>
        <ecNumber evidence="2">1.1.3.15</ecNumber>
    </recommendedName>
</protein>
<feature type="binding site" evidence="8">
    <location>
        <position position="25"/>
    </location>
    <ligand>
        <name>glyoxylate</name>
        <dbReference type="ChEBI" id="CHEBI:36655"/>
    </ligand>
</feature>
<dbReference type="CDD" id="cd02809">
    <property type="entry name" value="alpha_hydroxyacid_oxid_FMN"/>
    <property type="match status" value="1"/>
</dbReference>
<sequence length="368" mass="40840">MARFVCIQDYENHALNNLTPSVRDYYRSGAGDENTLKWNREAFKKYKIRIRPRVLRDVSKRDISTTVLGEKVSMPLGVSPTAMQRMAHPDGECANVKAAQAAKTVFILSTISTSSIEEVAEAAPEAVKWFQLYVYFDRNVTLNLIRRAEKAGFKALVLTVDTPMFGDRRRDIRNKFALPKHLRFANFDGYLARKINSSNEGSGLSEYVTNLFDDSLTWNVVTWLKSVTKLPIVLKGVLTAEDAELGVKYGASAIMVSNHGARQIDGTPASIEALPEIVRAVGNKVEVFMDGGITQGTDVFKALALGAKMVFFGRPLLWGLTCGGEQGARSVLEMMRREIDQAFALAGCKSVEQVTKDMVVHESVYSRL</sequence>
<feature type="binding site" evidence="8">
    <location>
        <position position="159"/>
    </location>
    <ligand>
        <name>FMN</name>
        <dbReference type="ChEBI" id="CHEBI:58210"/>
    </ligand>
</feature>
<evidence type="ECO:0000256" key="3">
    <source>
        <dbReference type="ARBA" id="ARBA00023002"/>
    </source>
</evidence>
<dbReference type="GO" id="GO:0005782">
    <property type="term" value="C:peroxisomal matrix"/>
    <property type="evidence" value="ECO:0007669"/>
    <property type="project" value="TreeGrafter"/>
</dbReference>
<reference evidence="10 11" key="1">
    <citation type="journal article" date="2017" name="Curr. Biol.">
        <title>The Evolution of Venom by Co-option of Single-Copy Genes.</title>
        <authorList>
            <person name="Martinson E.O."/>
            <person name="Mrinalini"/>
            <person name="Kelkar Y.D."/>
            <person name="Chang C.H."/>
            <person name="Werren J.H."/>
        </authorList>
    </citation>
    <scope>NUCLEOTIDE SEQUENCE [LARGE SCALE GENOMIC DNA]</scope>
    <source>
        <strain evidence="10 11">Alberta</strain>
        <tissue evidence="10">Whole body</tissue>
    </source>
</reference>
<dbReference type="PIRSF" id="PIRSF000138">
    <property type="entry name" value="Al-hdrx_acd_dh"/>
    <property type="match status" value="1"/>
</dbReference>
<dbReference type="InterPro" id="IPR013785">
    <property type="entry name" value="Aldolase_TIM"/>
</dbReference>
<evidence type="ECO:0000256" key="8">
    <source>
        <dbReference type="PIRSR" id="PIRSR000138-2"/>
    </source>
</evidence>
<comment type="catalytic activity">
    <reaction evidence="6">
        <text>2-hydroxyoctanoate + O2 = 2-oxooctanoate + H2O2</text>
        <dbReference type="Rhea" id="RHEA:67940"/>
        <dbReference type="ChEBI" id="CHEBI:15379"/>
        <dbReference type="ChEBI" id="CHEBI:16240"/>
        <dbReference type="ChEBI" id="CHEBI:133514"/>
        <dbReference type="ChEBI" id="CHEBI:176689"/>
    </reaction>
    <physiologicalReaction direction="left-to-right" evidence="6">
        <dbReference type="Rhea" id="RHEA:67941"/>
    </physiologicalReaction>
</comment>
<evidence type="ECO:0000256" key="7">
    <source>
        <dbReference type="PIRSR" id="PIRSR000138-1"/>
    </source>
</evidence>
<evidence type="ECO:0000313" key="10">
    <source>
        <dbReference type="EMBL" id="OXU26915.1"/>
    </source>
</evidence>
<feature type="domain" description="FMN hydroxy acid dehydrogenase" evidence="9">
    <location>
        <begin position="1"/>
        <end position="364"/>
    </location>
</feature>
<feature type="binding site" evidence="8">
    <location>
        <begin position="80"/>
        <end position="82"/>
    </location>
    <ligand>
        <name>FMN</name>
        <dbReference type="ChEBI" id="CHEBI:58210"/>
    </ligand>
</feature>
<organism evidence="10 11">
    <name type="scientific">Trichomalopsis sarcophagae</name>
    <dbReference type="NCBI Taxonomy" id="543379"/>
    <lineage>
        <taxon>Eukaryota</taxon>
        <taxon>Metazoa</taxon>
        <taxon>Ecdysozoa</taxon>
        <taxon>Arthropoda</taxon>
        <taxon>Hexapoda</taxon>
        <taxon>Insecta</taxon>
        <taxon>Pterygota</taxon>
        <taxon>Neoptera</taxon>
        <taxon>Endopterygota</taxon>
        <taxon>Hymenoptera</taxon>
        <taxon>Apocrita</taxon>
        <taxon>Proctotrupomorpha</taxon>
        <taxon>Chalcidoidea</taxon>
        <taxon>Pteromalidae</taxon>
        <taxon>Pteromalinae</taxon>
        <taxon>Trichomalopsis</taxon>
    </lineage>
</organism>
<proteinExistence type="inferred from homology"/>
<name>A0A232F8C7_9HYME</name>
<feature type="binding site" evidence="8">
    <location>
        <position position="259"/>
    </location>
    <ligand>
        <name>glyoxylate</name>
        <dbReference type="ChEBI" id="CHEBI:36655"/>
    </ligand>
</feature>
<feature type="binding site" evidence="8">
    <location>
        <position position="262"/>
    </location>
    <ligand>
        <name>glyoxylate</name>
        <dbReference type="ChEBI" id="CHEBI:36655"/>
    </ligand>
</feature>
<comment type="similarity">
    <text evidence="4">Belongs to the FMN-dependent alpha-hydroxy acid dehydrogenase family.</text>
</comment>
<keyword evidence="11" id="KW-1185">Reference proteome</keyword>
<dbReference type="Pfam" id="PF01070">
    <property type="entry name" value="FMN_dh"/>
    <property type="match status" value="1"/>
</dbReference>
<dbReference type="InterPro" id="IPR000262">
    <property type="entry name" value="FMN-dep_DH"/>
</dbReference>
<evidence type="ECO:0000256" key="5">
    <source>
        <dbReference type="ARBA" id="ARBA00029325"/>
    </source>
</evidence>
<feature type="binding site" evidence="8">
    <location>
        <position position="168"/>
    </location>
    <ligand>
        <name>glyoxylate</name>
        <dbReference type="ChEBI" id="CHEBI:36655"/>
    </ligand>
</feature>
<dbReference type="PROSITE" id="PS51349">
    <property type="entry name" value="FMN_HYDROXY_ACID_DH_2"/>
    <property type="match status" value="1"/>
</dbReference>
<comment type="cofactor">
    <cofactor evidence="1">
        <name>FMN</name>
        <dbReference type="ChEBI" id="CHEBI:58210"/>
    </cofactor>
</comment>
<dbReference type="PANTHER" id="PTHR10578:SF149">
    <property type="entry name" value="2-HYDROXYACID OXIDASE 2"/>
    <property type="match status" value="1"/>
</dbReference>
<evidence type="ECO:0000256" key="1">
    <source>
        <dbReference type="ARBA" id="ARBA00001917"/>
    </source>
</evidence>
<evidence type="ECO:0000313" key="11">
    <source>
        <dbReference type="Proteomes" id="UP000215335"/>
    </source>
</evidence>
<dbReference type="EMBL" id="NNAY01000700">
    <property type="protein sequence ID" value="OXU26915.1"/>
    <property type="molecule type" value="Genomic_DNA"/>
</dbReference>
<dbReference type="AlphaFoldDB" id="A0A232F8C7"/>
<feature type="binding site" evidence="8">
    <location>
        <position position="235"/>
    </location>
    <ligand>
        <name>FMN</name>
        <dbReference type="ChEBI" id="CHEBI:58210"/>
    </ligand>
</feature>
<evidence type="ECO:0000256" key="2">
    <source>
        <dbReference type="ARBA" id="ARBA00013087"/>
    </source>
</evidence>
<gene>
    <name evidence="10" type="ORF">TSAR_000358</name>
</gene>
<dbReference type="InterPro" id="IPR008259">
    <property type="entry name" value="FMN_hydac_DH_AS"/>
</dbReference>
<feature type="binding site" evidence="8">
    <location>
        <position position="257"/>
    </location>
    <ligand>
        <name>FMN</name>
        <dbReference type="ChEBI" id="CHEBI:58210"/>
    </ligand>
</feature>
<dbReference type="InterPro" id="IPR037396">
    <property type="entry name" value="FMN_HAD"/>
</dbReference>
<dbReference type="PANTHER" id="PTHR10578">
    <property type="entry name" value="S -2-HYDROXY-ACID OXIDASE-RELATED"/>
    <property type="match status" value="1"/>
</dbReference>
<feature type="binding site" evidence="8">
    <location>
        <begin position="313"/>
        <end position="314"/>
    </location>
    <ligand>
        <name>FMN</name>
        <dbReference type="ChEBI" id="CHEBI:58210"/>
    </ligand>
</feature>
<evidence type="ECO:0000259" key="9">
    <source>
        <dbReference type="PROSITE" id="PS51349"/>
    </source>
</evidence>
<dbReference type="GO" id="GO:0001561">
    <property type="term" value="P:fatty acid alpha-oxidation"/>
    <property type="evidence" value="ECO:0007669"/>
    <property type="project" value="TreeGrafter"/>
</dbReference>
<feature type="binding site" evidence="8">
    <location>
        <position position="131"/>
    </location>
    <ligand>
        <name>FMN</name>
        <dbReference type="ChEBI" id="CHEBI:58210"/>
    </ligand>
</feature>
<accession>A0A232F8C7</accession>
<comment type="catalytic activity">
    <reaction evidence="5">
        <text>a (2S)-2-hydroxycarboxylate + O2 = a 2-oxocarboxylate + H2O2</text>
        <dbReference type="Rhea" id="RHEA:16789"/>
        <dbReference type="ChEBI" id="CHEBI:15379"/>
        <dbReference type="ChEBI" id="CHEBI:16240"/>
        <dbReference type="ChEBI" id="CHEBI:35179"/>
        <dbReference type="ChEBI" id="CHEBI:58123"/>
        <dbReference type="EC" id="1.1.3.15"/>
    </reaction>
    <physiologicalReaction direction="left-to-right" evidence="5">
        <dbReference type="Rhea" id="RHEA:16790"/>
    </physiologicalReaction>
</comment>
<dbReference type="EC" id="1.1.3.15" evidence="2"/>
<keyword evidence="8" id="KW-0288">FMN</keyword>
<dbReference type="GO" id="GO:0010181">
    <property type="term" value="F:FMN binding"/>
    <property type="evidence" value="ECO:0007669"/>
    <property type="project" value="InterPro"/>
</dbReference>